<dbReference type="GO" id="GO:0005938">
    <property type="term" value="C:cell cortex"/>
    <property type="evidence" value="ECO:0007669"/>
    <property type="project" value="TreeGrafter"/>
</dbReference>
<dbReference type="GO" id="GO:0030155">
    <property type="term" value="P:regulation of cell adhesion"/>
    <property type="evidence" value="ECO:0007669"/>
    <property type="project" value="TreeGrafter"/>
</dbReference>
<evidence type="ECO:0000256" key="9">
    <source>
        <dbReference type="SAM" id="MobiDB-lite"/>
    </source>
</evidence>
<organism evidence="11 12">
    <name type="scientific">Capra hircus</name>
    <name type="common">Goat</name>
    <dbReference type="NCBI Taxonomy" id="9925"/>
    <lineage>
        <taxon>Eukaryota</taxon>
        <taxon>Metazoa</taxon>
        <taxon>Chordata</taxon>
        <taxon>Craniata</taxon>
        <taxon>Vertebrata</taxon>
        <taxon>Euteleostomi</taxon>
        <taxon>Mammalia</taxon>
        <taxon>Eutheria</taxon>
        <taxon>Laurasiatheria</taxon>
        <taxon>Artiodactyla</taxon>
        <taxon>Ruminantia</taxon>
        <taxon>Pecora</taxon>
        <taxon>Bovidae</taxon>
        <taxon>Caprinae</taxon>
        <taxon>Capra</taxon>
    </lineage>
</organism>
<evidence type="ECO:0000256" key="3">
    <source>
        <dbReference type="ARBA" id="ARBA00022490"/>
    </source>
</evidence>
<dbReference type="Ensembl" id="ENSCHIT00000027053.1">
    <property type="protein sequence ID" value="ENSCHIP00000019238.1"/>
    <property type="gene ID" value="ENSCHIG00000018333.1"/>
</dbReference>
<dbReference type="Proteomes" id="UP000291000">
    <property type="component" value="Chromosome 2"/>
</dbReference>
<reference evidence="11" key="3">
    <citation type="submission" date="2025-09" db="UniProtKB">
        <authorList>
            <consortium name="Ensembl"/>
        </authorList>
    </citation>
    <scope>IDENTIFICATION</scope>
</reference>
<keyword evidence="4" id="KW-0967">Endosome</keyword>
<evidence type="ECO:0000313" key="11">
    <source>
        <dbReference type="Ensembl" id="ENSCHIP00000019238.1"/>
    </source>
</evidence>
<dbReference type="InterPro" id="IPR052122">
    <property type="entry name" value="Intracell_Traff_Signaling_Reg"/>
</dbReference>
<keyword evidence="12" id="KW-1185">Reference proteome</keyword>
<keyword evidence="5" id="KW-0175">Coiled coil</keyword>
<feature type="region of interest" description="Disordered" evidence="9">
    <location>
        <begin position="259"/>
        <end position="288"/>
    </location>
</feature>
<dbReference type="GeneTree" id="ENSGT00530000063734"/>
<reference evidence="11" key="2">
    <citation type="submission" date="2025-08" db="UniProtKB">
        <authorList>
            <consortium name="Ensembl"/>
        </authorList>
    </citation>
    <scope>IDENTIFICATION</scope>
</reference>
<dbReference type="EMBL" id="LWLT01000002">
    <property type="status" value="NOT_ANNOTATED_CDS"/>
    <property type="molecule type" value="Genomic_DNA"/>
</dbReference>
<dbReference type="Pfam" id="PF00595">
    <property type="entry name" value="PDZ"/>
    <property type="match status" value="1"/>
</dbReference>
<dbReference type="SUPFAM" id="SSF50156">
    <property type="entry name" value="PDZ domain-like"/>
    <property type="match status" value="1"/>
</dbReference>
<proteinExistence type="predicted"/>
<evidence type="ECO:0000256" key="1">
    <source>
        <dbReference type="ARBA" id="ARBA00004412"/>
    </source>
</evidence>
<dbReference type="GO" id="GO:0005769">
    <property type="term" value="C:early endosome"/>
    <property type="evidence" value="ECO:0007669"/>
    <property type="project" value="UniProtKB-SubCell"/>
</dbReference>
<keyword evidence="3" id="KW-0963">Cytoplasm</keyword>
<dbReference type="PANTHER" id="PTHR15963:SF1">
    <property type="entry name" value="CYTOHESIN-INTERACTING PROTEIN"/>
    <property type="match status" value="1"/>
</dbReference>
<evidence type="ECO:0000256" key="4">
    <source>
        <dbReference type="ARBA" id="ARBA00022753"/>
    </source>
</evidence>
<feature type="domain" description="PDZ" evidence="10">
    <location>
        <begin position="78"/>
        <end position="167"/>
    </location>
</feature>
<dbReference type="PANTHER" id="PTHR15963">
    <property type="entry name" value="GENERAL RECEPTOR FOR PHOSPHOINOSITIDES 1-ASSOCIATED SCAFFOLD PROTEIN-RELATED"/>
    <property type="match status" value="1"/>
</dbReference>
<evidence type="ECO:0000256" key="5">
    <source>
        <dbReference type="ARBA" id="ARBA00023054"/>
    </source>
</evidence>
<evidence type="ECO:0000256" key="2">
    <source>
        <dbReference type="ARBA" id="ARBA00004496"/>
    </source>
</evidence>
<evidence type="ECO:0000313" key="12">
    <source>
        <dbReference type="Proteomes" id="UP000291000"/>
    </source>
</evidence>
<dbReference type="InterPro" id="IPR036034">
    <property type="entry name" value="PDZ_sf"/>
</dbReference>
<dbReference type="Bgee" id="ENSCHIG00000018333">
    <property type="expression patterns" value="Expressed in spleen and 15 other cell types or tissues"/>
</dbReference>
<accession>A0A452F4G0</accession>
<dbReference type="AlphaFoldDB" id="A0A452F4G0"/>
<protein>
    <recommendedName>
        <fullName evidence="8">Cytohesin-interacting protein</fullName>
    </recommendedName>
</protein>
<dbReference type="FunFam" id="2.30.42.10:FF:000165">
    <property type="entry name" value="Cytohesin-interacting protein isoform X1"/>
    <property type="match status" value="1"/>
</dbReference>
<dbReference type="InterPro" id="IPR001478">
    <property type="entry name" value="PDZ"/>
</dbReference>
<feature type="compositionally biased region" description="Low complexity" evidence="9">
    <location>
        <begin position="303"/>
        <end position="313"/>
    </location>
</feature>
<reference evidence="11 12" key="1">
    <citation type="submission" date="2016-04" db="EMBL/GenBank/DDBJ databases">
        <title>Polished mammalian reference genomes with single-molecule sequencing and chromosome conformation capture applied to the Capra hircus genome.</title>
        <authorList>
            <person name="Bickhart D.M."/>
            <person name="Koren S."/>
            <person name="Rosen B."/>
            <person name="Hastie A."/>
            <person name="Liachko I."/>
            <person name="Sullivan S.T."/>
            <person name="Burton J."/>
            <person name="Sayre B.L."/>
            <person name="Huson H.J."/>
            <person name="Lee J."/>
            <person name="Lam E."/>
            <person name="Kelley C.M."/>
            <person name="Hutchison J.L."/>
            <person name="Zhou Y."/>
            <person name="Sun J."/>
            <person name="Crisa A."/>
            <person name="Schwartz J.C."/>
            <person name="Hammond J.A."/>
            <person name="Schroeder S.G."/>
            <person name="Liu G.E."/>
            <person name="Dunham M."/>
            <person name="Shendure J."/>
            <person name="Sonstegard T.S."/>
            <person name="Phillippy A.M."/>
            <person name="Van Tassell C.P."/>
            <person name="Smith T.P."/>
        </authorList>
    </citation>
    <scope>NUCLEOTIDE SEQUENCE [LARGE SCALE GENOMIC DNA]</scope>
</reference>
<name>A0A452F4G0_CAPHI</name>
<evidence type="ECO:0000256" key="6">
    <source>
        <dbReference type="ARBA" id="ARBA00059099"/>
    </source>
</evidence>
<comment type="function">
    <text evidence="6">By its binding to cytohesin-1 (CYTH1), it modifies activation of ARFs by CYTH1 and its precise function may be to sequester CYTH1 in the cytoplasm.</text>
</comment>
<evidence type="ECO:0000256" key="8">
    <source>
        <dbReference type="ARBA" id="ARBA00069250"/>
    </source>
</evidence>
<evidence type="ECO:0000259" key="10">
    <source>
        <dbReference type="PROSITE" id="PS50106"/>
    </source>
</evidence>
<feature type="region of interest" description="Disordered" evidence="9">
    <location>
        <begin position="295"/>
        <end position="314"/>
    </location>
</feature>
<comment type="subunit">
    <text evidence="7">Interacts with CYTH1 and SNX27.</text>
</comment>
<dbReference type="PROSITE" id="PS50106">
    <property type="entry name" value="PDZ"/>
    <property type="match status" value="1"/>
</dbReference>
<dbReference type="SMART" id="SM00228">
    <property type="entry name" value="PDZ"/>
    <property type="match status" value="1"/>
</dbReference>
<dbReference type="Gene3D" id="2.30.42.10">
    <property type="match status" value="1"/>
</dbReference>
<comment type="subcellular location">
    <subcellularLocation>
        <location evidence="2">Cytoplasm</location>
    </subcellularLocation>
    <subcellularLocation>
        <location evidence="1">Early endosome</location>
    </subcellularLocation>
</comment>
<sequence>MSLQKLRKQSSNGNFMEYCAGPGHSSYSTLTGSFTMDDDKRRLQMLADTVATLPRGRKQLALTRSSSVGDFSWSQRKLVTVEKQDNGTFGFEIQTYRLPNQNTCSTDMCTLICKIQEDSPAHCAGLQAGDVLAKINGVSTEGFTHKQVVDLIRSSGNLLMIETLNGTMILKRTELEAKLQVLKQTLKKKWVEFRSLQLQEQRLLHGDATNCPSLENMDIDEFTLLGPLPGPTLLDRNRLSSASSCKSWLSSMTIDSEDGYQTSVSEDSSREAFSRQTSTDDECFVPREGDDFLKRSSSRRNRSISSASSGSMSPLCEGVSNGLCIRIIHVKSRDFTGTTAILSVIY</sequence>
<dbReference type="CDD" id="cd06713">
    <property type="entry name" value="PDZ_tamalin_CYTIP-like"/>
    <property type="match status" value="1"/>
</dbReference>
<gene>
    <name evidence="11" type="primary">CYTIP</name>
</gene>
<evidence type="ECO:0000256" key="7">
    <source>
        <dbReference type="ARBA" id="ARBA00062571"/>
    </source>
</evidence>